<gene>
    <name evidence="3" type="ORF">SAMN06272737_11878</name>
</gene>
<name>A0A238Y8C7_9ACTN</name>
<feature type="domain" description="UspA" evidence="2">
    <location>
        <begin position="41"/>
        <end position="180"/>
    </location>
</feature>
<proteinExistence type="inferred from homology"/>
<dbReference type="AlphaFoldDB" id="A0A238Y8C7"/>
<evidence type="ECO:0000313" key="3">
    <source>
        <dbReference type="EMBL" id="SNR67337.1"/>
    </source>
</evidence>
<evidence type="ECO:0000259" key="2">
    <source>
        <dbReference type="Pfam" id="PF00582"/>
    </source>
</evidence>
<dbReference type="RefSeq" id="WP_176445592.1">
    <property type="nucleotide sequence ID" value="NZ_FZNO01000018.1"/>
</dbReference>
<sequence>MLSDREERAARDLEAALLSDTSFVRAASPLVARLRSAAGSVVVGVDTSGSAQAVEWAAAEAAGQECPLRIVHAFRTPFLVDPLGLVPSLDELVEAQTDAAQVLDDAVGRAGAISPGIPVDGRLVRGNPARVLHEESRQAWLLVLGGRPSSRSHSAIHRLLHAPLPITLAGSSGCPVAVVHGLRSDRPPPSPTRIVVGLDDPGHDGAAIAFAFRAAHRRGLGITAVHAWTPDRPADLEGVAAAPAATEATARQLLDRALAPFRADFPDVPLTAEVVRQDAGTAVIAGCDDAAMVVLACRGRGHLRNAALGRVTRAVLDGAPCPVAVVRGEPVVR</sequence>
<comment type="similarity">
    <text evidence="1">Belongs to the universal stress protein A family.</text>
</comment>
<dbReference type="Gene3D" id="3.40.50.620">
    <property type="entry name" value="HUPs"/>
    <property type="match status" value="2"/>
</dbReference>
<keyword evidence="4" id="KW-1185">Reference proteome</keyword>
<organism evidence="3 4">
    <name type="scientific">Blastococcus mobilis</name>
    <dbReference type="NCBI Taxonomy" id="1938746"/>
    <lineage>
        <taxon>Bacteria</taxon>
        <taxon>Bacillati</taxon>
        <taxon>Actinomycetota</taxon>
        <taxon>Actinomycetes</taxon>
        <taxon>Geodermatophilales</taxon>
        <taxon>Geodermatophilaceae</taxon>
        <taxon>Blastococcus</taxon>
    </lineage>
</organism>
<dbReference type="InterPro" id="IPR014729">
    <property type="entry name" value="Rossmann-like_a/b/a_fold"/>
</dbReference>
<evidence type="ECO:0000313" key="4">
    <source>
        <dbReference type="Proteomes" id="UP000198403"/>
    </source>
</evidence>
<dbReference type="InterPro" id="IPR006016">
    <property type="entry name" value="UspA"/>
</dbReference>
<evidence type="ECO:0000256" key="1">
    <source>
        <dbReference type="ARBA" id="ARBA00008791"/>
    </source>
</evidence>
<dbReference type="Proteomes" id="UP000198403">
    <property type="component" value="Unassembled WGS sequence"/>
</dbReference>
<dbReference type="Pfam" id="PF00582">
    <property type="entry name" value="Usp"/>
    <property type="match status" value="2"/>
</dbReference>
<dbReference type="SUPFAM" id="SSF52402">
    <property type="entry name" value="Adenine nucleotide alpha hydrolases-like"/>
    <property type="match status" value="2"/>
</dbReference>
<dbReference type="EMBL" id="FZNO01000018">
    <property type="protein sequence ID" value="SNR67337.1"/>
    <property type="molecule type" value="Genomic_DNA"/>
</dbReference>
<protein>
    <submittedName>
        <fullName evidence="3">Nucleotide-binding universal stress protein, UspA family</fullName>
    </submittedName>
</protein>
<accession>A0A238Y8C7</accession>
<dbReference type="PANTHER" id="PTHR46268">
    <property type="entry name" value="STRESS RESPONSE PROTEIN NHAX"/>
    <property type="match status" value="1"/>
</dbReference>
<dbReference type="PANTHER" id="PTHR46268:SF6">
    <property type="entry name" value="UNIVERSAL STRESS PROTEIN UP12"/>
    <property type="match status" value="1"/>
</dbReference>
<feature type="domain" description="UspA" evidence="2">
    <location>
        <begin position="193"/>
        <end position="327"/>
    </location>
</feature>
<reference evidence="3 4" key="1">
    <citation type="submission" date="2017-06" db="EMBL/GenBank/DDBJ databases">
        <authorList>
            <person name="Kim H.J."/>
            <person name="Triplett B.A."/>
        </authorList>
    </citation>
    <scope>NUCLEOTIDE SEQUENCE [LARGE SCALE GENOMIC DNA]</scope>
    <source>
        <strain evidence="3 4">DSM 44272</strain>
    </source>
</reference>